<name>A0A813CDI6_9DINO</name>
<evidence type="ECO:0000313" key="2">
    <source>
        <dbReference type="Proteomes" id="UP000601435"/>
    </source>
</evidence>
<keyword evidence="2" id="KW-1185">Reference proteome</keyword>
<organism evidence="1 2">
    <name type="scientific">Symbiodinium necroappetens</name>
    <dbReference type="NCBI Taxonomy" id="1628268"/>
    <lineage>
        <taxon>Eukaryota</taxon>
        <taxon>Sar</taxon>
        <taxon>Alveolata</taxon>
        <taxon>Dinophyceae</taxon>
        <taxon>Suessiales</taxon>
        <taxon>Symbiodiniaceae</taxon>
        <taxon>Symbiodinium</taxon>
    </lineage>
</organism>
<dbReference type="Proteomes" id="UP000601435">
    <property type="component" value="Unassembled WGS sequence"/>
</dbReference>
<proteinExistence type="predicted"/>
<accession>A0A813CDI6</accession>
<feature type="non-terminal residue" evidence="1">
    <location>
        <position position="266"/>
    </location>
</feature>
<dbReference type="AlphaFoldDB" id="A0A813CDI6"/>
<evidence type="ECO:0000313" key="1">
    <source>
        <dbReference type="EMBL" id="CAE7942781.1"/>
    </source>
</evidence>
<dbReference type="OrthoDB" id="440404at2759"/>
<sequence>NPNTRDGSSFHEGIVHVKLDSDKETAGERLRHQLGAPGHVEVEEALKQAAKTLGRLPIVVLEIPRQVSDMKVLASCSGLAKSWVVVLASSASMALSFDADAREVRCQIASLSEEECKQQEVREFLQHHGGDAAVEHKAELLHLTGGNVGKLEELAKNLKAQTFEQVRQEAIGEQEQQILDFLGIDVQGGFGPEKLKAAKEVARRVADAPFHQCVRAKEFHGRFKSKHLAQAVKAQGAHCIYVKATTKADERFCAASPSVHALLKQM</sequence>
<gene>
    <name evidence="1" type="ORF">SNEC2469_LOCUS34792</name>
</gene>
<comment type="caution">
    <text evidence="1">The sequence shown here is derived from an EMBL/GenBank/DDBJ whole genome shotgun (WGS) entry which is preliminary data.</text>
</comment>
<protein>
    <submittedName>
        <fullName evidence="1">Uncharacterized protein</fullName>
    </submittedName>
</protein>
<feature type="non-terminal residue" evidence="1">
    <location>
        <position position="1"/>
    </location>
</feature>
<reference evidence="1" key="1">
    <citation type="submission" date="2021-02" db="EMBL/GenBank/DDBJ databases">
        <authorList>
            <person name="Dougan E. K."/>
            <person name="Rhodes N."/>
            <person name="Thang M."/>
            <person name="Chan C."/>
        </authorList>
    </citation>
    <scope>NUCLEOTIDE SEQUENCE</scope>
</reference>
<dbReference type="EMBL" id="CAJNJA010097668">
    <property type="protein sequence ID" value="CAE7942781.1"/>
    <property type="molecule type" value="Genomic_DNA"/>
</dbReference>